<dbReference type="RefSeq" id="WP_141971134.1">
    <property type="nucleotide sequence ID" value="NZ_VFPO01000001.1"/>
</dbReference>
<feature type="region of interest" description="Disordered" evidence="1">
    <location>
        <begin position="1"/>
        <end position="83"/>
    </location>
</feature>
<accession>A0A543IIF1</accession>
<keyword evidence="3" id="KW-1185">Reference proteome</keyword>
<name>A0A543IIF1_9ACTN</name>
<dbReference type="Pfam" id="PF14013">
    <property type="entry name" value="MT0933_antitox"/>
    <property type="match status" value="1"/>
</dbReference>
<protein>
    <submittedName>
        <fullName evidence="2">Antitoxin protein of toxin-antitoxin system</fullName>
    </submittedName>
</protein>
<evidence type="ECO:0000256" key="1">
    <source>
        <dbReference type="SAM" id="MobiDB-lite"/>
    </source>
</evidence>
<evidence type="ECO:0000313" key="3">
    <source>
        <dbReference type="Proteomes" id="UP000316706"/>
    </source>
</evidence>
<gene>
    <name evidence="2" type="ORF">FHX41_4063</name>
</gene>
<dbReference type="OrthoDB" id="5125103at2"/>
<proteinExistence type="predicted"/>
<dbReference type="EMBL" id="VFPO01000001">
    <property type="protein sequence ID" value="TQM70340.1"/>
    <property type="molecule type" value="Genomic_DNA"/>
</dbReference>
<reference evidence="2 3" key="1">
    <citation type="submission" date="2019-06" db="EMBL/GenBank/DDBJ databases">
        <title>Sequencing the genomes of 1000 actinobacteria strains.</title>
        <authorList>
            <person name="Klenk H.-P."/>
        </authorList>
    </citation>
    <scope>NUCLEOTIDE SEQUENCE [LARGE SCALE GENOMIC DNA]</scope>
    <source>
        <strain evidence="2 3">DSM 45043</strain>
    </source>
</reference>
<dbReference type="AlphaFoldDB" id="A0A543IIF1"/>
<evidence type="ECO:0000313" key="2">
    <source>
        <dbReference type="EMBL" id="TQM70340.1"/>
    </source>
</evidence>
<comment type="caution">
    <text evidence="2">The sequence shown here is derived from an EMBL/GenBank/DDBJ whole genome shotgun (WGS) entry which is preliminary data.</text>
</comment>
<dbReference type="Proteomes" id="UP000316706">
    <property type="component" value="Unassembled WGS sequence"/>
</dbReference>
<sequence>MSIVDKVKQMLGQHPDKARQGVERAGDMIDERTGDRHADNVDRVQEKASDYIDRGDGTRGAEHGEHRGEHHGGDDSPGGAQRP</sequence>
<dbReference type="InterPro" id="IPR028037">
    <property type="entry name" value="Antitoxin_Rv0909/MT0933"/>
</dbReference>
<organism evidence="2 3">
    <name type="scientific">Actinomadura hallensis</name>
    <dbReference type="NCBI Taxonomy" id="337895"/>
    <lineage>
        <taxon>Bacteria</taxon>
        <taxon>Bacillati</taxon>
        <taxon>Actinomycetota</taxon>
        <taxon>Actinomycetes</taxon>
        <taxon>Streptosporangiales</taxon>
        <taxon>Thermomonosporaceae</taxon>
        <taxon>Actinomadura</taxon>
    </lineage>
</organism>
<feature type="compositionally biased region" description="Basic and acidic residues" evidence="1">
    <location>
        <begin position="1"/>
        <end position="74"/>
    </location>
</feature>